<dbReference type="EMBL" id="AFCI01000525">
    <property type="protein sequence ID" value="EHC38821.1"/>
    <property type="molecule type" value="Genomic_DNA"/>
</dbReference>
<protein>
    <submittedName>
        <fullName evidence="1">Uncharacterized protein</fullName>
    </submittedName>
</protein>
<dbReference type="AlphaFoldDB" id="A0A6C8GQA8"/>
<accession>A0A6C8GQA8</accession>
<organism evidence="1 2">
    <name type="scientific">Salmonella enterica subsp. enterica serovar Adelaide str. A4-669</name>
    <dbReference type="NCBI Taxonomy" id="913063"/>
    <lineage>
        <taxon>Bacteria</taxon>
        <taxon>Pseudomonadati</taxon>
        <taxon>Pseudomonadota</taxon>
        <taxon>Gammaproteobacteria</taxon>
        <taxon>Enterobacterales</taxon>
        <taxon>Enterobacteriaceae</taxon>
        <taxon>Salmonella</taxon>
    </lineage>
</organism>
<evidence type="ECO:0000313" key="1">
    <source>
        <dbReference type="EMBL" id="EHC38821.1"/>
    </source>
</evidence>
<comment type="caution">
    <text evidence="1">The sequence shown here is derived from an EMBL/GenBank/DDBJ whole genome shotgun (WGS) entry which is preliminary data.</text>
</comment>
<name>A0A6C8GQA8_SALET</name>
<proteinExistence type="predicted"/>
<reference evidence="1 2" key="1">
    <citation type="journal article" date="2011" name="BMC Genomics">
        <title>Genome sequencing reveals diversification of virulence factor content and possible host adaptation in distinct subpopulations of Salmonella enterica.</title>
        <authorList>
            <person name="den Bakker H.C."/>
            <person name="Moreno Switt A.I."/>
            <person name="Govoni G."/>
            <person name="Cummings C.A."/>
            <person name="Ranieri M.L."/>
            <person name="Degoricija L."/>
            <person name="Hoelzer K."/>
            <person name="Rodriguez-Rivera L.D."/>
            <person name="Brown S."/>
            <person name="Bolchacova E."/>
            <person name="Furtado M.R."/>
            <person name="Wiedmann M."/>
        </authorList>
    </citation>
    <scope>NUCLEOTIDE SEQUENCE [LARGE SCALE GENOMIC DNA]</scope>
    <source>
        <strain evidence="1 2">A4-669</strain>
    </source>
</reference>
<evidence type="ECO:0000313" key="2">
    <source>
        <dbReference type="Proteomes" id="UP000004906"/>
    </source>
</evidence>
<sequence length="35" mass="3893">ATTQDLDRALKKLIDVEKIFPYISARSSNAGATIW</sequence>
<gene>
    <name evidence="1" type="ORF">LTSEADE_1482</name>
</gene>
<feature type="non-terminal residue" evidence="1">
    <location>
        <position position="1"/>
    </location>
</feature>
<dbReference type="Proteomes" id="UP000004906">
    <property type="component" value="Unassembled WGS sequence"/>
</dbReference>